<dbReference type="NCBIfam" id="TIGR01198">
    <property type="entry name" value="pgl"/>
    <property type="match status" value="1"/>
</dbReference>
<dbReference type="SUPFAM" id="SSF100950">
    <property type="entry name" value="NagB/RpiA/CoA transferase-like"/>
    <property type="match status" value="1"/>
</dbReference>
<comment type="function">
    <text evidence="2 7">Hydrolysis of 6-phosphogluconolactone to 6-phosphogluconate.</text>
</comment>
<comment type="catalytic activity">
    <reaction evidence="1 7">
        <text>6-phospho-D-glucono-1,5-lactone + H2O = 6-phospho-D-gluconate + H(+)</text>
        <dbReference type="Rhea" id="RHEA:12556"/>
        <dbReference type="ChEBI" id="CHEBI:15377"/>
        <dbReference type="ChEBI" id="CHEBI:15378"/>
        <dbReference type="ChEBI" id="CHEBI:57955"/>
        <dbReference type="ChEBI" id="CHEBI:58759"/>
        <dbReference type="EC" id="3.1.1.31"/>
    </reaction>
</comment>
<proteinExistence type="inferred from homology"/>
<dbReference type="InterPro" id="IPR039104">
    <property type="entry name" value="6PGL"/>
</dbReference>
<evidence type="ECO:0000256" key="4">
    <source>
        <dbReference type="ARBA" id="ARBA00010662"/>
    </source>
</evidence>
<keyword evidence="10" id="KW-1185">Reference proteome</keyword>
<dbReference type="STRING" id="869210.Marky_1022"/>
<evidence type="ECO:0000256" key="2">
    <source>
        <dbReference type="ARBA" id="ARBA00002681"/>
    </source>
</evidence>
<dbReference type="InterPro" id="IPR006148">
    <property type="entry name" value="Glc/Gal-6P_isomerase"/>
</dbReference>
<dbReference type="InterPro" id="IPR005900">
    <property type="entry name" value="6-phosphogluconolactonase_DevB"/>
</dbReference>
<dbReference type="HOGENOM" id="CLU_053947_2_0_0"/>
<dbReference type="GO" id="GO:0017057">
    <property type="term" value="F:6-phosphogluconolactonase activity"/>
    <property type="evidence" value="ECO:0007669"/>
    <property type="project" value="UniProtKB-UniRule"/>
</dbReference>
<feature type="domain" description="Glucosamine/galactosamine-6-phosphate isomerase" evidence="8">
    <location>
        <begin position="11"/>
        <end position="200"/>
    </location>
</feature>
<dbReference type="Pfam" id="PF01182">
    <property type="entry name" value="Glucosamine_iso"/>
    <property type="match status" value="1"/>
</dbReference>
<dbReference type="AlphaFoldDB" id="F2NLE6"/>
<dbReference type="InterPro" id="IPR037171">
    <property type="entry name" value="NagB/RpiA_transferase-like"/>
</dbReference>
<evidence type="ECO:0000259" key="8">
    <source>
        <dbReference type="Pfam" id="PF01182"/>
    </source>
</evidence>
<evidence type="ECO:0000256" key="6">
    <source>
        <dbReference type="ARBA" id="ARBA00020337"/>
    </source>
</evidence>
<accession>F2NLE6</accession>
<name>F2NLE6_MARHT</name>
<dbReference type="GO" id="GO:0005975">
    <property type="term" value="P:carbohydrate metabolic process"/>
    <property type="evidence" value="ECO:0007669"/>
    <property type="project" value="UniProtKB-UniRule"/>
</dbReference>
<evidence type="ECO:0000256" key="5">
    <source>
        <dbReference type="ARBA" id="ARBA00013198"/>
    </source>
</evidence>
<gene>
    <name evidence="7" type="primary">pgl</name>
    <name evidence="9" type="ordered locus">Marky_1022</name>
</gene>
<dbReference type="Proteomes" id="UP000007030">
    <property type="component" value="Chromosome"/>
</dbReference>
<dbReference type="PANTHER" id="PTHR11054">
    <property type="entry name" value="6-PHOSPHOGLUCONOLACTONASE"/>
    <property type="match status" value="1"/>
</dbReference>
<dbReference type="eggNOG" id="COG0363">
    <property type="taxonomic scope" value="Bacteria"/>
</dbReference>
<dbReference type="UniPathway" id="UPA00115">
    <property type="reaction ID" value="UER00409"/>
</dbReference>
<keyword evidence="7 9" id="KW-0378">Hydrolase</keyword>
<protein>
    <recommendedName>
        <fullName evidence="6 7">6-phosphogluconolactonase</fullName>
        <shortName evidence="7">6PGL</shortName>
        <ecNumber evidence="5 7">3.1.1.31</ecNumber>
    </recommendedName>
</protein>
<dbReference type="EC" id="3.1.1.31" evidence="5 7"/>
<dbReference type="KEGG" id="mhd:Marky_1022"/>
<sequence>MAPTLKVFPTAQEAATAAAAFLAERLRAGGRAVFAGGRTPLAAYRHLAQSDLHWSRIQLIVSDERCVPPEAPERNDRALREALGNLGYTLHAYPAEHGPVAAAEAMEAVVASLVPFDLVLLGLGEDGHTASLFPAHAALEAPTLVAPVFQAPKPPPSRVTLTPRALSQTPTVLYLVTGSGKRAALRAWLAGEDLPPKRIQAPEVLVFADTAAGGDL</sequence>
<dbReference type="OrthoDB" id="9810967at2"/>
<dbReference type="PANTHER" id="PTHR11054:SF0">
    <property type="entry name" value="6-PHOSPHOGLUCONOLACTONASE"/>
    <property type="match status" value="1"/>
</dbReference>
<evidence type="ECO:0000313" key="10">
    <source>
        <dbReference type="Proteomes" id="UP000007030"/>
    </source>
</evidence>
<evidence type="ECO:0000256" key="3">
    <source>
        <dbReference type="ARBA" id="ARBA00004961"/>
    </source>
</evidence>
<dbReference type="RefSeq" id="WP_013703813.1">
    <property type="nucleotide sequence ID" value="NC_015387.1"/>
</dbReference>
<evidence type="ECO:0000256" key="7">
    <source>
        <dbReference type="RuleBase" id="RU365095"/>
    </source>
</evidence>
<evidence type="ECO:0000256" key="1">
    <source>
        <dbReference type="ARBA" id="ARBA00000832"/>
    </source>
</evidence>
<dbReference type="Gene3D" id="3.40.50.1360">
    <property type="match status" value="1"/>
</dbReference>
<comment type="similarity">
    <text evidence="4 7">Belongs to the glucosamine/galactosamine-6-phosphate isomerase family. 6-phosphogluconolactonase subfamily.</text>
</comment>
<dbReference type="CDD" id="cd01400">
    <property type="entry name" value="6PGL"/>
    <property type="match status" value="1"/>
</dbReference>
<reference evidence="9 10" key="1">
    <citation type="journal article" date="2012" name="Stand. Genomic Sci.">
        <title>Complete genome sequence of the aerobic, heterotroph Marinithermus hydrothermalis type strain (T1(T)) from a deep-sea hydrothermal vent chimney.</title>
        <authorList>
            <person name="Copeland A."/>
            <person name="Gu W."/>
            <person name="Yasawong M."/>
            <person name="Lapidus A."/>
            <person name="Lucas S."/>
            <person name="Deshpande S."/>
            <person name="Pagani I."/>
            <person name="Tapia R."/>
            <person name="Cheng J.F."/>
            <person name="Goodwin L.A."/>
            <person name="Pitluck S."/>
            <person name="Liolios K."/>
            <person name="Ivanova N."/>
            <person name="Mavromatis K."/>
            <person name="Mikhailova N."/>
            <person name="Pati A."/>
            <person name="Chen A."/>
            <person name="Palaniappan K."/>
            <person name="Land M."/>
            <person name="Pan C."/>
            <person name="Brambilla E.M."/>
            <person name="Rohde M."/>
            <person name="Tindall B.J."/>
            <person name="Sikorski J."/>
            <person name="Goker M."/>
            <person name="Detter J.C."/>
            <person name="Bristow J."/>
            <person name="Eisen J.A."/>
            <person name="Markowitz V."/>
            <person name="Hugenholtz P."/>
            <person name="Kyrpides N.C."/>
            <person name="Klenk H.P."/>
            <person name="Woyke T."/>
        </authorList>
    </citation>
    <scope>NUCLEOTIDE SEQUENCE [LARGE SCALE GENOMIC DNA]</scope>
    <source>
        <strain evidence="10">DSM 14884 / JCM 11576 / T1</strain>
    </source>
</reference>
<comment type="pathway">
    <text evidence="3 7">Carbohydrate degradation; pentose phosphate pathway; D-ribulose 5-phosphate from D-glucose 6-phosphate (oxidative stage): step 2/3.</text>
</comment>
<dbReference type="GO" id="GO:0006098">
    <property type="term" value="P:pentose-phosphate shunt"/>
    <property type="evidence" value="ECO:0007669"/>
    <property type="project" value="UniProtKB-UniPathway"/>
</dbReference>
<evidence type="ECO:0000313" key="9">
    <source>
        <dbReference type="EMBL" id="AEB11765.1"/>
    </source>
</evidence>
<organism evidence="9 10">
    <name type="scientific">Marinithermus hydrothermalis (strain DSM 14884 / JCM 11576 / T1)</name>
    <dbReference type="NCBI Taxonomy" id="869210"/>
    <lineage>
        <taxon>Bacteria</taxon>
        <taxon>Thermotogati</taxon>
        <taxon>Deinococcota</taxon>
        <taxon>Deinococci</taxon>
        <taxon>Thermales</taxon>
        <taxon>Thermaceae</taxon>
        <taxon>Marinithermus</taxon>
    </lineage>
</organism>
<dbReference type="EMBL" id="CP002630">
    <property type="protein sequence ID" value="AEB11765.1"/>
    <property type="molecule type" value="Genomic_DNA"/>
</dbReference>